<dbReference type="AlphaFoldDB" id="A0AAD3T3C5"/>
<dbReference type="EMBL" id="BSYO01000023">
    <property type="protein sequence ID" value="GMH21317.1"/>
    <property type="molecule type" value="Genomic_DNA"/>
</dbReference>
<dbReference type="Proteomes" id="UP001279734">
    <property type="component" value="Unassembled WGS sequence"/>
</dbReference>
<sequence length="138" mass="14678">MAPEPIASALPLTSSSDSIFPPLASSAPLSLTRGASFVSLAANPSGGGLPSFGPPDAELGAPHVKGSSSPFQSLLWRAALDLGFPNGCLALWCLTWLPSLLWLLPPWVLPCLPLLLLRGRVGLLRRFVHRNRPRLLLL</sequence>
<organism evidence="1 2">
    <name type="scientific">Nepenthes gracilis</name>
    <name type="common">Slender pitcher plant</name>
    <dbReference type="NCBI Taxonomy" id="150966"/>
    <lineage>
        <taxon>Eukaryota</taxon>
        <taxon>Viridiplantae</taxon>
        <taxon>Streptophyta</taxon>
        <taxon>Embryophyta</taxon>
        <taxon>Tracheophyta</taxon>
        <taxon>Spermatophyta</taxon>
        <taxon>Magnoliopsida</taxon>
        <taxon>eudicotyledons</taxon>
        <taxon>Gunneridae</taxon>
        <taxon>Pentapetalae</taxon>
        <taxon>Caryophyllales</taxon>
        <taxon>Nepenthaceae</taxon>
        <taxon>Nepenthes</taxon>
    </lineage>
</organism>
<proteinExistence type="predicted"/>
<keyword evidence="2" id="KW-1185">Reference proteome</keyword>
<accession>A0AAD3T3C5</accession>
<reference evidence="1" key="1">
    <citation type="submission" date="2023-05" db="EMBL/GenBank/DDBJ databases">
        <title>Nepenthes gracilis genome sequencing.</title>
        <authorList>
            <person name="Fukushima K."/>
        </authorList>
    </citation>
    <scope>NUCLEOTIDE SEQUENCE</scope>
    <source>
        <strain evidence="1">SING2019-196</strain>
    </source>
</reference>
<gene>
    <name evidence="1" type="ORF">Nepgr_023159</name>
</gene>
<protein>
    <submittedName>
        <fullName evidence="1">Uncharacterized protein</fullName>
    </submittedName>
</protein>
<evidence type="ECO:0000313" key="1">
    <source>
        <dbReference type="EMBL" id="GMH21317.1"/>
    </source>
</evidence>
<evidence type="ECO:0000313" key="2">
    <source>
        <dbReference type="Proteomes" id="UP001279734"/>
    </source>
</evidence>
<name>A0AAD3T3C5_NEPGR</name>
<comment type="caution">
    <text evidence="1">The sequence shown here is derived from an EMBL/GenBank/DDBJ whole genome shotgun (WGS) entry which is preliminary data.</text>
</comment>